<dbReference type="GO" id="GO:0005829">
    <property type="term" value="C:cytosol"/>
    <property type="evidence" value="ECO:0007669"/>
    <property type="project" value="TreeGrafter"/>
</dbReference>
<keyword evidence="1" id="KW-0238">DNA-binding</keyword>
<evidence type="ECO:0000313" key="3">
    <source>
        <dbReference type="EMBL" id="MXQ67451.1"/>
    </source>
</evidence>
<dbReference type="SUPFAM" id="SSF47413">
    <property type="entry name" value="lambda repressor-like DNA-binding domains"/>
    <property type="match status" value="1"/>
</dbReference>
<dbReference type="CDD" id="cd00093">
    <property type="entry name" value="HTH_XRE"/>
    <property type="match status" value="1"/>
</dbReference>
<dbReference type="EMBL" id="WUTW01000007">
    <property type="protein sequence ID" value="MXQ67451.1"/>
    <property type="molecule type" value="Genomic_DNA"/>
</dbReference>
<name>A0A6I4WCU2_9ACTN</name>
<dbReference type="InterPro" id="IPR050807">
    <property type="entry name" value="TransReg_Diox_bact_type"/>
</dbReference>
<dbReference type="Pfam" id="PF01381">
    <property type="entry name" value="HTH_3"/>
    <property type="match status" value="1"/>
</dbReference>
<dbReference type="OrthoDB" id="3210663at2"/>
<evidence type="ECO:0000313" key="4">
    <source>
        <dbReference type="Proteomes" id="UP000431901"/>
    </source>
</evidence>
<evidence type="ECO:0000259" key="2">
    <source>
        <dbReference type="PROSITE" id="PS50943"/>
    </source>
</evidence>
<dbReference type="PROSITE" id="PS50943">
    <property type="entry name" value="HTH_CROC1"/>
    <property type="match status" value="1"/>
</dbReference>
<dbReference type="GO" id="GO:0003677">
    <property type="term" value="F:DNA binding"/>
    <property type="evidence" value="ECO:0007669"/>
    <property type="project" value="UniProtKB-KW"/>
</dbReference>
<protein>
    <submittedName>
        <fullName evidence="3">Helix-turn-helix domain-containing protein</fullName>
    </submittedName>
</protein>
<dbReference type="Gene3D" id="1.10.260.40">
    <property type="entry name" value="lambda repressor-like DNA-binding domains"/>
    <property type="match status" value="1"/>
</dbReference>
<dbReference type="Proteomes" id="UP000431901">
    <property type="component" value="Unassembled WGS sequence"/>
</dbReference>
<reference evidence="3 4" key="1">
    <citation type="submission" date="2019-12" db="EMBL/GenBank/DDBJ databases">
        <title>Nocardia macrotermitis sp. nov. and Nocardia aurantia sp. nov., isolated from the gut of the fungus growing-termite Macrotermes natalensis.</title>
        <authorList>
            <person name="Christine B."/>
            <person name="Rene B."/>
        </authorList>
    </citation>
    <scope>NUCLEOTIDE SEQUENCE [LARGE SCALE GENOMIC DNA]</scope>
    <source>
        <strain evidence="3 4">DSM 102126</strain>
    </source>
</reference>
<gene>
    <name evidence="3" type="ORF">GQ466_25880</name>
</gene>
<dbReference type="SMART" id="SM00530">
    <property type="entry name" value="HTH_XRE"/>
    <property type="match status" value="1"/>
</dbReference>
<comment type="caution">
    <text evidence="3">The sequence shown here is derived from an EMBL/GenBank/DDBJ whole genome shotgun (WGS) entry which is preliminary data.</text>
</comment>
<sequence length="389" mass="42902">MSMPNLADRLRSIRKRRGFTQRELAAASGVSLSLIRKIEQAEREDTRLETLRKLAAALHVHTSDLIEAPSGEPGEGGDSNQWEPLQKALQGLHGEAPAEPPTVAGVSAALSALMPLFSTDQYSRLAVALPPLLRDADELGADERALRARLLHHVGWLLTQTRQFDAADVALSRALDEASDRLDAAATVNTLAWLRMRQGDLAGTIALASTWADEVEPRISRATMAELSAWGWLLVRLSTAAVRNAQPGDAEDAIRLARTAAVAMGGEYSPPRDFLRAFGPLTVAMKRAENAMVEERPDRVLALSGAIPLDDLRPTSNNRNRHLLDVAHARVKLRQHAEAFDVLRRVQSDAPEWITTQRYARDIFGQIISRRRTLTSDMREMAASIRLEY</sequence>
<dbReference type="RefSeq" id="WP_161105634.1">
    <property type="nucleotide sequence ID" value="NZ_JBHLYI010000008.1"/>
</dbReference>
<keyword evidence="4" id="KW-1185">Reference proteome</keyword>
<dbReference type="PANTHER" id="PTHR46797">
    <property type="entry name" value="HTH-TYPE TRANSCRIPTIONAL REGULATOR"/>
    <property type="match status" value="1"/>
</dbReference>
<dbReference type="PANTHER" id="PTHR46797:SF1">
    <property type="entry name" value="METHYLPHOSPHONATE SYNTHASE"/>
    <property type="match status" value="1"/>
</dbReference>
<feature type="domain" description="HTH cro/C1-type" evidence="2">
    <location>
        <begin position="10"/>
        <end position="65"/>
    </location>
</feature>
<dbReference type="AlphaFoldDB" id="A0A6I4WCU2"/>
<organism evidence="3 4">
    <name type="scientific">Actinomadura rayongensis</name>
    <dbReference type="NCBI Taxonomy" id="1429076"/>
    <lineage>
        <taxon>Bacteria</taxon>
        <taxon>Bacillati</taxon>
        <taxon>Actinomycetota</taxon>
        <taxon>Actinomycetes</taxon>
        <taxon>Streptosporangiales</taxon>
        <taxon>Thermomonosporaceae</taxon>
        <taxon>Actinomadura</taxon>
    </lineage>
</organism>
<evidence type="ECO:0000256" key="1">
    <source>
        <dbReference type="ARBA" id="ARBA00023125"/>
    </source>
</evidence>
<dbReference type="InterPro" id="IPR010982">
    <property type="entry name" value="Lambda_DNA-bd_dom_sf"/>
</dbReference>
<accession>A0A6I4WCU2</accession>
<dbReference type="InterPro" id="IPR001387">
    <property type="entry name" value="Cro/C1-type_HTH"/>
</dbReference>
<dbReference type="GO" id="GO:0003700">
    <property type="term" value="F:DNA-binding transcription factor activity"/>
    <property type="evidence" value="ECO:0007669"/>
    <property type="project" value="TreeGrafter"/>
</dbReference>
<proteinExistence type="predicted"/>